<reference evidence="3" key="1">
    <citation type="journal article" date="2019" name="Int. J. Syst. Evol. Microbiol.">
        <title>The Global Catalogue of Microorganisms (GCM) 10K type strain sequencing project: providing services to taxonomists for standard genome sequencing and annotation.</title>
        <authorList>
            <consortium name="The Broad Institute Genomics Platform"/>
            <consortium name="The Broad Institute Genome Sequencing Center for Infectious Disease"/>
            <person name="Wu L."/>
            <person name="Ma J."/>
        </authorList>
    </citation>
    <scope>NUCLEOTIDE SEQUENCE [LARGE SCALE GENOMIC DNA]</scope>
    <source>
        <strain evidence="3">CCUG 62982</strain>
    </source>
</reference>
<keyword evidence="3" id="KW-1185">Reference proteome</keyword>
<protein>
    <submittedName>
        <fullName evidence="2">Uncharacterized protein</fullName>
    </submittedName>
</protein>
<evidence type="ECO:0000256" key="1">
    <source>
        <dbReference type="SAM" id="SignalP"/>
    </source>
</evidence>
<feature type="signal peptide" evidence="1">
    <location>
        <begin position="1"/>
        <end position="19"/>
    </location>
</feature>
<gene>
    <name evidence="2" type="ORF">ACFQ1E_11990</name>
</gene>
<name>A0ABW3HBR5_9SPHN</name>
<feature type="chain" id="PRO_5045732713" evidence="1">
    <location>
        <begin position="20"/>
        <end position="319"/>
    </location>
</feature>
<comment type="caution">
    <text evidence="2">The sequence shown here is derived from an EMBL/GenBank/DDBJ whole genome shotgun (WGS) entry which is preliminary data.</text>
</comment>
<keyword evidence="1" id="KW-0732">Signal</keyword>
<dbReference type="EMBL" id="JBHTJG010000005">
    <property type="protein sequence ID" value="MFD0947061.1"/>
    <property type="molecule type" value="Genomic_DNA"/>
</dbReference>
<dbReference type="Proteomes" id="UP001596977">
    <property type="component" value="Unassembled WGS sequence"/>
</dbReference>
<evidence type="ECO:0000313" key="2">
    <source>
        <dbReference type="EMBL" id="MFD0947061.1"/>
    </source>
</evidence>
<accession>A0ABW3HBR5</accession>
<proteinExistence type="predicted"/>
<dbReference type="RefSeq" id="WP_264944607.1">
    <property type="nucleotide sequence ID" value="NZ_JAPDRA010000005.1"/>
</dbReference>
<evidence type="ECO:0000313" key="3">
    <source>
        <dbReference type="Proteomes" id="UP001596977"/>
    </source>
</evidence>
<organism evidence="2 3">
    <name type="scientific">Sphingomonas canadensis</name>
    <dbReference type="NCBI Taxonomy" id="1219257"/>
    <lineage>
        <taxon>Bacteria</taxon>
        <taxon>Pseudomonadati</taxon>
        <taxon>Pseudomonadota</taxon>
        <taxon>Alphaproteobacteria</taxon>
        <taxon>Sphingomonadales</taxon>
        <taxon>Sphingomonadaceae</taxon>
        <taxon>Sphingomonas</taxon>
    </lineage>
</organism>
<sequence>MRALLLALILALFPGTAAAQSQAAVQEFVAWAQQLSAAQQPVLDSHQQCSPMLGEVTRLMQDREEGDPVSPRLIVGMQECLSRMKAAAAQARRAIASLPDMPGAFEDALNLDSRELIDRSVASVDGAVGYLQKVEDALEAGLAGDDALAQARMREARQAAGSILDGQILLLELFRQSKPQESNLAMLDIRLVIARGMLAAMTDDPQAPSPALPAELAKQSRDARAAAARLRAAWKLESVSLRASARRTGDPKLQRFIAAIDKAFGTVAAKGDAAADALDAAAAASDPAVLPRLLNALGDAEFSILQAGRDVAQALTLLE</sequence>